<evidence type="ECO:0000313" key="1">
    <source>
        <dbReference type="EMBL" id="OJZ92501.1"/>
    </source>
</evidence>
<gene>
    <name evidence="1" type="ORF">ASPFODRAFT_262984</name>
</gene>
<sequence>MWSARRAILHIGSIYHTGYMPITASCDLSGITAYFLLQTDIRDSRCIGVPIKCAMAKNGQR</sequence>
<dbReference type="Proteomes" id="UP000184063">
    <property type="component" value="Unassembled WGS sequence"/>
</dbReference>
<dbReference type="VEuPathDB" id="FungiDB:ASPFODRAFT_262984"/>
<dbReference type="EMBL" id="KV878236">
    <property type="protein sequence ID" value="OJZ92501.1"/>
    <property type="molecule type" value="Genomic_DNA"/>
</dbReference>
<proteinExistence type="predicted"/>
<evidence type="ECO:0000313" key="2">
    <source>
        <dbReference type="Proteomes" id="UP000184063"/>
    </source>
</evidence>
<dbReference type="PROSITE" id="PS51257">
    <property type="entry name" value="PROKAR_LIPOPROTEIN"/>
    <property type="match status" value="1"/>
</dbReference>
<organism evidence="1 2">
    <name type="scientific">Aspergillus luchuensis (strain CBS 106.47)</name>
    <dbReference type="NCBI Taxonomy" id="1137211"/>
    <lineage>
        <taxon>Eukaryota</taxon>
        <taxon>Fungi</taxon>
        <taxon>Dikarya</taxon>
        <taxon>Ascomycota</taxon>
        <taxon>Pezizomycotina</taxon>
        <taxon>Eurotiomycetes</taxon>
        <taxon>Eurotiomycetidae</taxon>
        <taxon>Eurotiales</taxon>
        <taxon>Aspergillaceae</taxon>
        <taxon>Aspergillus</taxon>
        <taxon>Aspergillus subgen. Circumdati</taxon>
    </lineage>
</organism>
<protein>
    <submittedName>
        <fullName evidence="1">Uncharacterized protein</fullName>
    </submittedName>
</protein>
<dbReference type="AlphaFoldDB" id="A0A1M3U0G5"/>
<reference evidence="2" key="1">
    <citation type="journal article" date="2017" name="Genome Biol.">
        <title>Comparative genomics reveals high biological diversity and specific adaptations in the industrially and medically important fungal genus Aspergillus.</title>
        <authorList>
            <person name="de Vries R.P."/>
            <person name="Riley R."/>
            <person name="Wiebenga A."/>
            <person name="Aguilar-Osorio G."/>
            <person name="Amillis S."/>
            <person name="Uchima C.A."/>
            <person name="Anderluh G."/>
            <person name="Asadollahi M."/>
            <person name="Askin M."/>
            <person name="Barry K."/>
            <person name="Battaglia E."/>
            <person name="Bayram O."/>
            <person name="Benocci T."/>
            <person name="Braus-Stromeyer S.A."/>
            <person name="Caldana C."/>
            <person name="Canovas D."/>
            <person name="Cerqueira G.C."/>
            <person name="Chen F."/>
            <person name="Chen W."/>
            <person name="Choi C."/>
            <person name="Clum A."/>
            <person name="Dos Santos R.A."/>
            <person name="Damasio A.R."/>
            <person name="Diallinas G."/>
            <person name="Emri T."/>
            <person name="Fekete E."/>
            <person name="Flipphi M."/>
            <person name="Freyberg S."/>
            <person name="Gallo A."/>
            <person name="Gournas C."/>
            <person name="Habgood R."/>
            <person name="Hainaut M."/>
            <person name="Harispe M.L."/>
            <person name="Henrissat B."/>
            <person name="Hilden K.S."/>
            <person name="Hope R."/>
            <person name="Hossain A."/>
            <person name="Karabika E."/>
            <person name="Karaffa L."/>
            <person name="Karanyi Z."/>
            <person name="Krasevec N."/>
            <person name="Kuo A."/>
            <person name="Kusch H."/>
            <person name="LaButti K."/>
            <person name="Lagendijk E.L."/>
            <person name="Lapidus A."/>
            <person name="Levasseur A."/>
            <person name="Lindquist E."/>
            <person name="Lipzen A."/>
            <person name="Logrieco A.F."/>
            <person name="MacCabe A."/>
            <person name="Maekelae M.R."/>
            <person name="Malavazi I."/>
            <person name="Melin P."/>
            <person name="Meyer V."/>
            <person name="Mielnichuk N."/>
            <person name="Miskei M."/>
            <person name="Molnar A.P."/>
            <person name="Mule G."/>
            <person name="Ngan C.Y."/>
            <person name="Orejas M."/>
            <person name="Orosz E."/>
            <person name="Ouedraogo J.P."/>
            <person name="Overkamp K.M."/>
            <person name="Park H.-S."/>
            <person name="Perrone G."/>
            <person name="Piumi F."/>
            <person name="Punt P.J."/>
            <person name="Ram A.F."/>
            <person name="Ramon A."/>
            <person name="Rauscher S."/>
            <person name="Record E."/>
            <person name="Riano-Pachon D.M."/>
            <person name="Robert V."/>
            <person name="Roehrig J."/>
            <person name="Ruller R."/>
            <person name="Salamov A."/>
            <person name="Salih N.S."/>
            <person name="Samson R.A."/>
            <person name="Sandor E."/>
            <person name="Sanguinetti M."/>
            <person name="Schuetze T."/>
            <person name="Sepcic K."/>
            <person name="Shelest E."/>
            <person name="Sherlock G."/>
            <person name="Sophianopoulou V."/>
            <person name="Squina F.M."/>
            <person name="Sun H."/>
            <person name="Susca A."/>
            <person name="Todd R.B."/>
            <person name="Tsang A."/>
            <person name="Unkles S.E."/>
            <person name="van de Wiele N."/>
            <person name="van Rossen-Uffink D."/>
            <person name="Oliveira J.V."/>
            <person name="Vesth T.C."/>
            <person name="Visser J."/>
            <person name="Yu J.-H."/>
            <person name="Zhou M."/>
            <person name="Andersen M.R."/>
            <person name="Archer D.B."/>
            <person name="Baker S.E."/>
            <person name="Benoit I."/>
            <person name="Brakhage A.A."/>
            <person name="Braus G.H."/>
            <person name="Fischer R."/>
            <person name="Frisvad J.C."/>
            <person name="Goldman G.H."/>
            <person name="Houbraken J."/>
            <person name="Oakley B."/>
            <person name="Pocsi I."/>
            <person name="Scazzocchio C."/>
            <person name="Seiboth B."/>
            <person name="vanKuyk P.A."/>
            <person name="Wortman J."/>
            <person name="Dyer P.S."/>
            <person name="Grigoriev I.V."/>
        </authorList>
    </citation>
    <scope>NUCLEOTIDE SEQUENCE [LARGE SCALE GENOMIC DNA]</scope>
    <source>
        <strain evidence="2">CBS 106.47</strain>
    </source>
</reference>
<accession>A0A1M3U0G5</accession>
<name>A0A1M3U0G5_ASPLC</name>